<dbReference type="RefSeq" id="XP_016631152.1">
    <property type="nucleotide sequence ID" value="XM_016777642.1"/>
</dbReference>
<evidence type="ECO:0008006" key="3">
    <source>
        <dbReference type="Google" id="ProtNLM"/>
    </source>
</evidence>
<proteinExistence type="predicted"/>
<dbReference type="AlphaFoldDB" id="A0A0D2K1Y7"/>
<name>A0A0D2K1Y7_9EURO</name>
<dbReference type="VEuPathDB" id="FungiDB:Z520_07143"/>
<protein>
    <recommendedName>
        <fullName evidence="3">Flavodoxin-like domain-containing protein</fullName>
    </recommendedName>
</protein>
<dbReference type="Proteomes" id="UP000053411">
    <property type="component" value="Unassembled WGS sequence"/>
</dbReference>
<dbReference type="EMBL" id="KN848075">
    <property type="protein sequence ID" value="KIX97029.1"/>
    <property type="molecule type" value="Genomic_DNA"/>
</dbReference>
<accession>A0A0D2K1Y7</accession>
<evidence type="ECO:0000313" key="2">
    <source>
        <dbReference type="Proteomes" id="UP000053411"/>
    </source>
</evidence>
<keyword evidence="2" id="KW-1185">Reference proteome</keyword>
<reference evidence="1 2" key="1">
    <citation type="submission" date="2015-01" db="EMBL/GenBank/DDBJ databases">
        <title>The Genome Sequence of Fonsecaea multimorphosa CBS 102226.</title>
        <authorList>
            <consortium name="The Broad Institute Genomics Platform"/>
            <person name="Cuomo C."/>
            <person name="de Hoog S."/>
            <person name="Gorbushina A."/>
            <person name="Stielow B."/>
            <person name="Teixiera M."/>
            <person name="Abouelleil A."/>
            <person name="Chapman S.B."/>
            <person name="Priest M."/>
            <person name="Young S.K."/>
            <person name="Wortman J."/>
            <person name="Nusbaum C."/>
            <person name="Birren B."/>
        </authorList>
    </citation>
    <scope>NUCLEOTIDE SEQUENCE [LARGE SCALE GENOMIC DNA]</scope>
    <source>
        <strain evidence="1 2">CBS 102226</strain>
    </source>
</reference>
<gene>
    <name evidence="1" type="ORF">Z520_07143</name>
</gene>
<organism evidence="1 2">
    <name type="scientific">Fonsecaea multimorphosa CBS 102226</name>
    <dbReference type="NCBI Taxonomy" id="1442371"/>
    <lineage>
        <taxon>Eukaryota</taxon>
        <taxon>Fungi</taxon>
        <taxon>Dikarya</taxon>
        <taxon>Ascomycota</taxon>
        <taxon>Pezizomycotina</taxon>
        <taxon>Eurotiomycetes</taxon>
        <taxon>Chaetothyriomycetidae</taxon>
        <taxon>Chaetothyriales</taxon>
        <taxon>Herpotrichiellaceae</taxon>
        <taxon>Fonsecaea</taxon>
    </lineage>
</organism>
<dbReference type="GeneID" id="27712889"/>
<dbReference type="OrthoDB" id="2772415at2759"/>
<sequence>MPFPKPYKLITISTDPERASRMVRKIAEDVKDRYIIIHCVNAARIDEVESLVSLYRPDILVCASMWSSDQSAEIKRIARTAVPGLRCYVVPQGMQAERGSEATTEHVKNQLPKIIDGDLGLK</sequence>
<evidence type="ECO:0000313" key="1">
    <source>
        <dbReference type="EMBL" id="KIX97029.1"/>
    </source>
</evidence>